<evidence type="ECO:0000313" key="1">
    <source>
        <dbReference type="EMBL" id="PAD73071.1"/>
    </source>
</evidence>
<protein>
    <submittedName>
        <fullName evidence="1">Uncharacterized protein</fullName>
    </submittedName>
</protein>
<reference evidence="1 2" key="1">
    <citation type="submission" date="2017-07" db="EMBL/GenBank/DDBJ databases">
        <title>Isolation and whole genome analysis of endospore-forming bacteria from heroin.</title>
        <authorList>
            <person name="Kalinowski J."/>
            <person name="Ahrens B."/>
            <person name="Al-Dilaimi A."/>
            <person name="Winkler A."/>
            <person name="Wibberg D."/>
            <person name="Schleenbecker U."/>
            <person name="Ruckert C."/>
            <person name="Wolfel R."/>
            <person name="Grass G."/>
        </authorList>
    </citation>
    <scope>NUCLEOTIDE SEQUENCE [LARGE SCALE GENOMIC DNA]</scope>
    <source>
        <strain evidence="1 2">7537-G1</strain>
    </source>
</reference>
<dbReference type="Proteomes" id="UP000215596">
    <property type="component" value="Unassembled WGS sequence"/>
</dbReference>
<sequence length="82" mass="9541">MKETVSSKMYYVLNEAISEVSAAPSEKREMILERLVAQGKAVKAPQQELSQGKILFQSYLILQFLRRYNHDKNYRRYVLDAG</sequence>
<accession>A0A268EIX6</accession>
<organism evidence="1 2">
    <name type="scientific">Paenibacillus campinasensis</name>
    <dbReference type="NCBI Taxonomy" id="66347"/>
    <lineage>
        <taxon>Bacteria</taxon>
        <taxon>Bacillati</taxon>
        <taxon>Bacillota</taxon>
        <taxon>Bacilli</taxon>
        <taxon>Bacillales</taxon>
        <taxon>Paenibacillaceae</taxon>
        <taxon>Paenibacillus</taxon>
    </lineage>
</organism>
<dbReference type="AlphaFoldDB" id="A0A268EIX6"/>
<gene>
    <name evidence="1" type="ORF">CHH67_21060</name>
</gene>
<dbReference type="RefSeq" id="WP_095267350.1">
    <property type="nucleotide sequence ID" value="NZ_NPBY01000073.1"/>
</dbReference>
<dbReference type="EMBL" id="NPBY01000073">
    <property type="protein sequence ID" value="PAD73071.1"/>
    <property type="molecule type" value="Genomic_DNA"/>
</dbReference>
<comment type="caution">
    <text evidence="1">The sequence shown here is derived from an EMBL/GenBank/DDBJ whole genome shotgun (WGS) entry which is preliminary data.</text>
</comment>
<proteinExistence type="predicted"/>
<evidence type="ECO:0000313" key="2">
    <source>
        <dbReference type="Proteomes" id="UP000215596"/>
    </source>
</evidence>
<name>A0A268EIX6_9BACL</name>